<reference evidence="3" key="1">
    <citation type="journal article" date="2019" name="Int. J. Syst. Evol. Microbiol.">
        <title>The Global Catalogue of Microorganisms (GCM) 10K type strain sequencing project: providing services to taxonomists for standard genome sequencing and annotation.</title>
        <authorList>
            <consortium name="The Broad Institute Genomics Platform"/>
            <consortium name="The Broad Institute Genome Sequencing Center for Infectious Disease"/>
            <person name="Wu L."/>
            <person name="Ma J."/>
        </authorList>
    </citation>
    <scope>NUCLEOTIDE SEQUENCE [LARGE SCALE GENOMIC DNA]</scope>
    <source>
        <strain evidence="3">JCM 9373</strain>
    </source>
</reference>
<keyword evidence="1" id="KW-0732">Signal</keyword>
<proteinExistence type="predicted"/>
<name>A0ABP6NT56_9ACTN</name>
<keyword evidence="3" id="KW-1185">Reference proteome</keyword>
<evidence type="ECO:0000313" key="3">
    <source>
        <dbReference type="Proteomes" id="UP001500320"/>
    </source>
</evidence>
<evidence type="ECO:0000313" key="2">
    <source>
        <dbReference type="EMBL" id="GAA3157583.1"/>
    </source>
</evidence>
<feature type="chain" id="PRO_5045591644" evidence="1">
    <location>
        <begin position="20"/>
        <end position="202"/>
    </location>
</feature>
<feature type="signal peptide" evidence="1">
    <location>
        <begin position="1"/>
        <end position="19"/>
    </location>
</feature>
<gene>
    <name evidence="2" type="ORF">GCM10010466_55480</name>
</gene>
<dbReference type="PROSITE" id="PS51318">
    <property type="entry name" value="TAT"/>
    <property type="match status" value="1"/>
</dbReference>
<dbReference type="InterPro" id="IPR006311">
    <property type="entry name" value="TAT_signal"/>
</dbReference>
<sequence>MRKRSSVLAALAAAAAVLAAPAAAPAAAGTQAAGPSGTSATRTFTFRGMTLKIPSGWKVHRQKDYAVVVTGACGYPEPFLPGCEGFWVFGGKAITKVPVGGGYVTYTGESQFHPFSGVIQCPFDAEEQWNAADRRVSAGLRQVGRGHRAKYSAWGNTCVTPSGRKTRSFTQREWYLPSSKILVVDVWNTPGLAKALRNAAWR</sequence>
<dbReference type="EMBL" id="BAAAUT010000056">
    <property type="protein sequence ID" value="GAA3157583.1"/>
    <property type="molecule type" value="Genomic_DNA"/>
</dbReference>
<protein>
    <submittedName>
        <fullName evidence="2">Uncharacterized protein</fullName>
    </submittedName>
</protein>
<dbReference type="Proteomes" id="UP001500320">
    <property type="component" value="Unassembled WGS sequence"/>
</dbReference>
<organism evidence="2 3">
    <name type="scientific">Planomonospora alba</name>
    <dbReference type="NCBI Taxonomy" id="161354"/>
    <lineage>
        <taxon>Bacteria</taxon>
        <taxon>Bacillati</taxon>
        <taxon>Actinomycetota</taxon>
        <taxon>Actinomycetes</taxon>
        <taxon>Streptosporangiales</taxon>
        <taxon>Streptosporangiaceae</taxon>
        <taxon>Planomonospora</taxon>
    </lineage>
</organism>
<dbReference type="RefSeq" id="WP_344864547.1">
    <property type="nucleotide sequence ID" value="NZ_BAAAUT010000056.1"/>
</dbReference>
<evidence type="ECO:0000256" key="1">
    <source>
        <dbReference type="SAM" id="SignalP"/>
    </source>
</evidence>
<accession>A0ABP6NT56</accession>
<comment type="caution">
    <text evidence="2">The sequence shown here is derived from an EMBL/GenBank/DDBJ whole genome shotgun (WGS) entry which is preliminary data.</text>
</comment>